<feature type="compositionally biased region" description="Low complexity" evidence="1">
    <location>
        <begin position="256"/>
        <end position="271"/>
    </location>
</feature>
<name>A0A5E6ZVF0_PSEFL</name>
<feature type="compositionally biased region" description="Polar residues" evidence="1">
    <location>
        <begin position="157"/>
        <end position="166"/>
    </location>
</feature>
<evidence type="ECO:0000313" key="3">
    <source>
        <dbReference type="Proteomes" id="UP000326437"/>
    </source>
</evidence>
<feature type="region of interest" description="Disordered" evidence="1">
    <location>
        <begin position="151"/>
        <end position="177"/>
    </location>
</feature>
<proteinExistence type="predicted"/>
<accession>A0A5E6ZVF0</accession>
<evidence type="ECO:0000313" key="2">
    <source>
        <dbReference type="EMBL" id="VVN68664.1"/>
    </source>
</evidence>
<organism evidence="2 3">
    <name type="scientific">Pseudomonas fluorescens</name>
    <dbReference type="NCBI Taxonomy" id="294"/>
    <lineage>
        <taxon>Bacteria</taxon>
        <taxon>Pseudomonadati</taxon>
        <taxon>Pseudomonadota</taxon>
        <taxon>Gammaproteobacteria</taxon>
        <taxon>Pseudomonadales</taxon>
        <taxon>Pseudomonadaceae</taxon>
        <taxon>Pseudomonas</taxon>
    </lineage>
</organism>
<gene>
    <name evidence="2" type="ORF">PS685_04899</name>
</gene>
<dbReference type="AlphaFoldDB" id="A0A5E6ZVF0"/>
<sequence length="271" mass="28861">MAPASAAAPSVRPPTIKSTPAPAAAPAAIPLPTRTPRCLSVSGLNKSSPQRPSSSGKSLAAASLVRKPYSLSMASTQRCSRWRIVSRNCWVACCSAVFSLATLRRQAAQSISSSAIRRRALCLRASRWASWSVISRCSAPRECSSSSARLSYKRRSPSSGGATLSKRTSACRPRRARASRHSGSRCCGLLTKLSTGSSGLPQLASTLSSSRYLASTGSRASITYSPASEASSWRNTLASCSKRWRASLPSRKRATRAGPSRRSPGWSRRSR</sequence>
<protein>
    <submittedName>
        <fullName evidence="2">Uncharacterized protein</fullName>
    </submittedName>
</protein>
<dbReference type="EMBL" id="CABVHO010000136">
    <property type="protein sequence ID" value="VVN68664.1"/>
    <property type="molecule type" value="Genomic_DNA"/>
</dbReference>
<reference evidence="2 3" key="1">
    <citation type="submission" date="2019-09" db="EMBL/GenBank/DDBJ databases">
        <authorList>
            <person name="Chandra G."/>
            <person name="Truman W A."/>
        </authorList>
    </citation>
    <scope>NUCLEOTIDE SEQUENCE [LARGE SCALE GENOMIC DNA]</scope>
    <source>
        <strain evidence="2">PS685</strain>
    </source>
</reference>
<feature type="region of interest" description="Disordered" evidence="1">
    <location>
        <begin position="1"/>
        <end position="31"/>
    </location>
</feature>
<evidence type="ECO:0000256" key="1">
    <source>
        <dbReference type="SAM" id="MobiDB-lite"/>
    </source>
</evidence>
<dbReference type="Proteomes" id="UP000326437">
    <property type="component" value="Unassembled WGS sequence"/>
</dbReference>
<feature type="region of interest" description="Disordered" evidence="1">
    <location>
        <begin position="244"/>
        <end position="271"/>
    </location>
</feature>
<feature type="compositionally biased region" description="Basic residues" evidence="1">
    <location>
        <begin position="244"/>
        <end position="255"/>
    </location>
</feature>